<evidence type="ECO:0000256" key="1">
    <source>
        <dbReference type="SAM" id="MobiDB-lite"/>
    </source>
</evidence>
<dbReference type="Proteomes" id="UP001141806">
    <property type="component" value="Unassembled WGS sequence"/>
</dbReference>
<accession>A0A9Q0H3L5</accession>
<dbReference type="PANTHER" id="PTHR33743:SF19">
    <property type="entry name" value="PROTEIN GOLVEN 6"/>
    <property type="match status" value="1"/>
</dbReference>
<reference evidence="3" key="1">
    <citation type="journal article" date="2023" name="Plant J.">
        <title>The genome of the king protea, Protea cynaroides.</title>
        <authorList>
            <person name="Chang J."/>
            <person name="Duong T.A."/>
            <person name="Schoeman C."/>
            <person name="Ma X."/>
            <person name="Roodt D."/>
            <person name="Barker N."/>
            <person name="Li Z."/>
            <person name="Van de Peer Y."/>
            <person name="Mizrachi E."/>
        </authorList>
    </citation>
    <scope>NUCLEOTIDE SEQUENCE</scope>
    <source>
        <tissue evidence="3">Young leaves</tissue>
    </source>
</reference>
<protein>
    <submittedName>
        <fullName evidence="3">Uncharacterized protein</fullName>
    </submittedName>
</protein>
<evidence type="ECO:0000313" key="4">
    <source>
        <dbReference type="Proteomes" id="UP001141806"/>
    </source>
</evidence>
<dbReference type="OrthoDB" id="1903945at2759"/>
<dbReference type="InterPro" id="IPR049306">
    <property type="entry name" value="GLV1-2"/>
</dbReference>
<organism evidence="3 4">
    <name type="scientific">Protea cynaroides</name>
    <dbReference type="NCBI Taxonomy" id="273540"/>
    <lineage>
        <taxon>Eukaryota</taxon>
        <taxon>Viridiplantae</taxon>
        <taxon>Streptophyta</taxon>
        <taxon>Embryophyta</taxon>
        <taxon>Tracheophyta</taxon>
        <taxon>Spermatophyta</taxon>
        <taxon>Magnoliopsida</taxon>
        <taxon>Proteales</taxon>
        <taxon>Proteaceae</taxon>
        <taxon>Protea</taxon>
    </lineage>
</organism>
<keyword evidence="4" id="KW-1185">Reference proteome</keyword>
<evidence type="ECO:0000256" key="2">
    <source>
        <dbReference type="SAM" id="SignalP"/>
    </source>
</evidence>
<keyword evidence="2" id="KW-0732">Signal</keyword>
<gene>
    <name evidence="3" type="ORF">NE237_025746</name>
</gene>
<feature type="chain" id="PRO_5040294536" evidence="2">
    <location>
        <begin position="21"/>
        <end position="144"/>
    </location>
</feature>
<dbReference type="AlphaFoldDB" id="A0A9Q0H3L5"/>
<proteinExistence type="predicted"/>
<feature type="compositionally biased region" description="Low complexity" evidence="1">
    <location>
        <begin position="75"/>
        <end position="89"/>
    </location>
</feature>
<feature type="signal peptide" evidence="2">
    <location>
        <begin position="1"/>
        <end position="20"/>
    </location>
</feature>
<feature type="region of interest" description="Disordered" evidence="1">
    <location>
        <begin position="75"/>
        <end position="122"/>
    </location>
</feature>
<dbReference type="EMBL" id="JAMYWD010000010">
    <property type="protein sequence ID" value="KAJ4958635.1"/>
    <property type="molecule type" value="Genomic_DNA"/>
</dbReference>
<evidence type="ECO:0000313" key="3">
    <source>
        <dbReference type="EMBL" id="KAJ4958635.1"/>
    </source>
</evidence>
<comment type="caution">
    <text evidence="3">The sequence shown here is derived from an EMBL/GenBank/DDBJ whole genome shotgun (WGS) entry which is preliminary data.</text>
</comment>
<dbReference type="Pfam" id="PF21529">
    <property type="entry name" value="GLV1-2"/>
    <property type="match status" value="1"/>
</dbReference>
<sequence length="144" mass="15603">MKPVLLVSLMLFLLVGVGQGIRVLQQEFSSGGYQKFHEENERSLIKESGGAGETVAVLCKDGHCSGKSRRLQNFSTSSTSTFSKSVKNSGGTKIKPTPNEENFHVESSSPISGHGKTDPEHYPDIIDIAGMDYSPATRKPPIHN</sequence>
<name>A0A9Q0H3L5_9MAGN</name>
<dbReference type="PANTHER" id="PTHR33743">
    <property type="entry name" value="PROTEIN GOLVEN 6-RELATED"/>
    <property type="match status" value="1"/>
</dbReference>